<dbReference type="InterPro" id="IPR052552">
    <property type="entry name" value="YeaO-like"/>
</dbReference>
<protein>
    <recommendedName>
        <fullName evidence="3">MarR family transcriptional regulator</fullName>
    </recommendedName>
</protein>
<dbReference type="AlphaFoldDB" id="A0A1V8MAL2"/>
<keyword evidence="2" id="KW-1185">Reference proteome</keyword>
<sequence>MRLYTLMQQPEHDRFRIKRVYELPDKQDGQRILVDRLWPRGLTKEKARVDLWLKDIAPSTELRKWFDHDPDRWHEFKARYLDELKGNQQQIQLLKQELDKGFVTLVYAAKDERYNQAVVIQENDWLFRQREED</sequence>
<organism evidence="1 2">
    <name type="scientific">Methyloprofundus sedimenti</name>
    <dbReference type="NCBI Taxonomy" id="1420851"/>
    <lineage>
        <taxon>Bacteria</taxon>
        <taxon>Pseudomonadati</taxon>
        <taxon>Pseudomonadota</taxon>
        <taxon>Gammaproteobacteria</taxon>
        <taxon>Methylococcales</taxon>
        <taxon>Methylococcaceae</taxon>
        <taxon>Methyloprofundus</taxon>
    </lineage>
</organism>
<dbReference type="EMBL" id="LPUF01000001">
    <property type="protein sequence ID" value="OQK18630.1"/>
    <property type="molecule type" value="Genomic_DNA"/>
</dbReference>
<dbReference type="PANTHER" id="PTHR36849">
    <property type="entry name" value="CYTOPLASMIC PROTEIN-RELATED"/>
    <property type="match status" value="1"/>
</dbReference>
<evidence type="ECO:0008006" key="3">
    <source>
        <dbReference type="Google" id="ProtNLM"/>
    </source>
</evidence>
<dbReference type="PANTHER" id="PTHR36849:SF1">
    <property type="entry name" value="CYTOPLASMIC PROTEIN"/>
    <property type="match status" value="1"/>
</dbReference>
<gene>
    <name evidence="1" type="ORF">AU255_12710</name>
</gene>
<reference evidence="1 2" key="1">
    <citation type="submission" date="2015-12" db="EMBL/GenBank/DDBJ databases">
        <authorList>
            <person name="Shamseldin A."/>
            <person name="Moawad H."/>
            <person name="Abd El-Rahim W.M."/>
            <person name="Sadowsky M.J."/>
        </authorList>
    </citation>
    <scope>NUCLEOTIDE SEQUENCE [LARGE SCALE GENOMIC DNA]</scope>
    <source>
        <strain evidence="1 2">WF1</strain>
    </source>
</reference>
<dbReference type="STRING" id="1420851.AU255_12710"/>
<evidence type="ECO:0000313" key="1">
    <source>
        <dbReference type="EMBL" id="OQK18630.1"/>
    </source>
</evidence>
<comment type="caution">
    <text evidence="1">The sequence shown here is derived from an EMBL/GenBank/DDBJ whole genome shotgun (WGS) entry which is preliminary data.</text>
</comment>
<dbReference type="Proteomes" id="UP000191980">
    <property type="component" value="Unassembled WGS sequence"/>
</dbReference>
<dbReference type="Pfam" id="PF22752">
    <property type="entry name" value="DUF488-N3i"/>
    <property type="match status" value="1"/>
</dbReference>
<evidence type="ECO:0000313" key="2">
    <source>
        <dbReference type="Proteomes" id="UP000191980"/>
    </source>
</evidence>
<proteinExistence type="predicted"/>
<accession>A0A1V8MAL2</accession>
<name>A0A1V8MAL2_9GAMM</name>